<dbReference type="GO" id="GO:0047355">
    <property type="term" value="F:CDP-glycerol glycerophosphotransferase activity"/>
    <property type="evidence" value="ECO:0007669"/>
    <property type="project" value="InterPro"/>
</dbReference>
<name>A0A6J6FUP0_9ZZZZ</name>
<evidence type="ECO:0000313" key="1">
    <source>
        <dbReference type="EMBL" id="CAB4590703.1"/>
    </source>
</evidence>
<dbReference type="EMBL" id="CAEZUJ010000003">
    <property type="protein sequence ID" value="CAB4590703.1"/>
    <property type="molecule type" value="Genomic_DNA"/>
</dbReference>
<dbReference type="EMBL" id="CAFBLI010000001">
    <property type="protein sequence ID" value="CAB4854990.1"/>
    <property type="molecule type" value="Genomic_DNA"/>
</dbReference>
<evidence type="ECO:0000313" key="2">
    <source>
        <dbReference type="EMBL" id="CAB4675910.1"/>
    </source>
</evidence>
<reference evidence="1" key="1">
    <citation type="submission" date="2020-05" db="EMBL/GenBank/DDBJ databases">
        <authorList>
            <person name="Chiriac C."/>
            <person name="Salcher M."/>
            <person name="Ghai R."/>
            <person name="Kavagutti S V."/>
        </authorList>
    </citation>
    <scope>NUCLEOTIDE SEQUENCE</scope>
</reference>
<dbReference type="InterPro" id="IPR007554">
    <property type="entry name" value="Glycerophosphate_synth"/>
</dbReference>
<dbReference type="GO" id="GO:0016020">
    <property type="term" value="C:membrane"/>
    <property type="evidence" value="ECO:0007669"/>
    <property type="project" value="InterPro"/>
</dbReference>
<accession>A0A6J6FUP0</accession>
<proteinExistence type="predicted"/>
<sequence length="412" mass="46128">MAVRRRTRNPVSRLFRVLWRKARTLKRLVFPPTYDPFTAESAAGAQVAYFFADSPSRIYQIAQWLPVIEKSPAHLKPVIITRSMATTEELKKLTTVPIIHARTFDLLMSLLELSKFKAIIYVNNSYQNFQTLSYQAAVHIHVNHGESDKISMVSNQAKAYDRVFVAGPAAKDRYLKAVAWIDQNKLITVGRPQLDLGQTPIPAEPKLKTITYAPTWEGEDEANNYTSMDLYGKKIIDAALSQKNCRTIYKPHPRILTSKDPEVVAAHKYIISKLSKAPHQLLLEGDVIEVLLGTDILISDISSVTLDYLYLKPNGAIFLSDRRTDSASLESESPVASAATIIDLNSVNNLSTELEITLQKDELSAKRAEVCRYYFGGIAAGESSKTYFAAILNSINEHEIALNALTRTRRSI</sequence>
<dbReference type="AlphaFoldDB" id="A0A6J6FUP0"/>
<evidence type="ECO:0000313" key="3">
    <source>
        <dbReference type="EMBL" id="CAB4772406.1"/>
    </source>
</evidence>
<protein>
    <submittedName>
        <fullName evidence="1">Unannotated protein</fullName>
    </submittedName>
</protein>
<dbReference type="InterPro" id="IPR043148">
    <property type="entry name" value="TagF_C"/>
</dbReference>
<dbReference type="SUPFAM" id="SSF53756">
    <property type="entry name" value="UDP-Glycosyltransferase/glycogen phosphorylase"/>
    <property type="match status" value="1"/>
</dbReference>
<dbReference type="EMBL" id="CAEZXH010000005">
    <property type="protein sequence ID" value="CAB4675910.1"/>
    <property type="molecule type" value="Genomic_DNA"/>
</dbReference>
<dbReference type="EMBL" id="CAEZZS010000013">
    <property type="protein sequence ID" value="CAB4772406.1"/>
    <property type="molecule type" value="Genomic_DNA"/>
</dbReference>
<gene>
    <name evidence="1" type="ORF">UFOPK1811_00147</name>
    <name evidence="2" type="ORF">UFOPK2360_00172</name>
    <name evidence="3" type="ORF">UFOPK2922_00432</name>
    <name evidence="4" type="ORF">UFOPK3306_00007</name>
</gene>
<evidence type="ECO:0000313" key="4">
    <source>
        <dbReference type="EMBL" id="CAB4854990.1"/>
    </source>
</evidence>
<organism evidence="1">
    <name type="scientific">freshwater metagenome</name>
    <dbReference type="NCBI Taxonomy" id="449393"/>
    <lineage>
        <taxon>unclassified sequences</taxon>
        <taxon>metagenomes</taxon>
        <taxon>ecological metagenomes</taxon>
    </lineage>
</organism>
<dbReference type="Gene3D" id="3.40.50.12580">
    <property type="match status" value="1"/>
</dbReference>
<dbReference type="Pfam" id="PF04464">
    <property type="entry name" value="Glyphos_transf"/>
    <property type="match status" value="1"/>
</dbReference>